<feature type="domain" description="EF-hand" evidence="3">
    <location>
        <begin position="7"/>
        <end position="42"/>
    </location>
</feature>
<organism evidence="4 5">
    <name type="scientific">Drosophila guanche</name>
    <name type="common">Fruit fly</name>
    <dbReference type="NCBI Taxonomy" id="7266"/>
    <lineage>
        <taxon>Eukaryota</taxon>
        <taxon>Metazoa</taxon>
        <taxon>Ecdysozoa</taxon>
        <taxon>Arthropoda</taxon>
        <taxon>Hexapoda</taxon>
        <taxon>Insecta</taxon>
        <taxon>Pterygota</taxon>
        <taxon>Neoptera</taxon>
        <taxon>Endopterygota</taxon>
        <taxon>Diptera</taxon>
        <taxon>Brachycera</taxon>
        <taxon>Muscomorpha</taxon>
        <taxon>Ephydroidea</taxon>
        <taxon>Drosophilidae</taxon>
        <taxon>Drosophila</taxon>
        <taxon>Sophophora</taxon>
    </lineage>
</organism>
<gene>
    <name evidence="4" type="ORF">DGUA_6G003372</name>
</gene>
<dbReference type="InterPro" id="IPR018247">
    <property type="entry name" value="EF_Hand_1_Ca_BS"/>
</dbReference>
<dbReference type="InterPro" id="IPR011992">
    <property type="entry name" value="EF-hand-dom_pair"/>
</dbReference>
<dbReference type="FunFam" id="1.10.238.10:FF:000001">
    <property type="entry name" value="Calmodulin 1"/>
    <property type="match status" value="1"/>
</dbReference>
<keyword evidence="1" id="KW-0677">Repeat</keyword>
<dbReference type="GO" id="GO:0005509">
    <property type="term" value="F:calcium ion binding"/>
    <property type="evidence" value="ECO:0007669"/>
    <property type="project" value="InterPro"/>
</dbReference>
<dbReference type="PROSITE" id="PS00018">
    <property type="entry name" value="EF_HAND_1"/>
    <property type="match status" value="2"/>
</dbReference>
<evidence type="ECO:0000259" key="3">
    <source>
        <dbReference type="PROSITE" id="PS50222"/>
    </source>
</evidence>
<dbReference type="Proteomes" id="UP000268350">
    <property type="component" value="Unassembled WGS sequence"/>
</dbReference>
<dbReference type="InterPro" id="IPR050230">
    <property type="entry name" value="CALM/Myosin/TropC-like"/>
</dbReference>
<dbReference type="GO" id="GO:0016460">
    <property type="term" value="C:myosin II complex"/>
    <property type="evidence" value="ECO:0007669"/>
    <property type="project" value="TreeGrafter"/>
</dbReference>
<dbReference type="InterPro" id="IPR002048">
    <property type="entry name" value="EF_hand_dom"/>
</dbReference>
<feature type="domain" description="EF-hand" evidence="3">
    <location>
        <begin position="80"/>
        <end position="115"/>
    </location>
</feature>
<dbReference type="SMART" id="SM00054">
    <property type="entry name" value="EFh"/>
    <property type="match status" value="4"/>
</dbReference>
<dbReference type="Pfam" id="PF13499">
    <property type="entry name" value="EF-hand_7"/>
    <property type="match status" value="2"/>
</dbReference>
<evidence type="ECO:0000313" key="5">
    <source>
        <dbReference type="Proteomes" id="UP000268350"/>
    </source>
</evidence>
<accession>A0A3B0J2T9</accession>
<proteinExistence type="predicted"/>
<dbReference type="PANTHER" id="PTHR23048">
    <property type="entry name" value="MYOSIN LIGHT CHAIN 1, 3"/>
    <property type="match status" value="1"/>
</dbReference>
<feature type="domain" description="EF-hand" evidence="3">
    <location>
        <begin position="116"/>
        <end position="148"/>
    </location>
</feature>
<keyword evidence="5" id="KW-1185">Reference proteome</keyword>
<dbReference type="OrthoDB" id="26525at2759"/>
<keyword evidence="2" id="KW-0106">Calcium</keyword>
<name>A0A3B0J2T9_DROGU</name>
<dbReference type="PANTHER" id="PTHR23048:SF0">
    <property type="entry name" value="CALMODULIN LIKE 3"/>
    <property type="match status" value="1"/>
</dbReference>
<dbReference type="AlphaFoldDB" id="A0A3B0J2T9"/>
<evidence type="ECO:0000313" key="4">
    <source>
        <dbReference type="EMBL" id="SPP75545.1"/>
    </source>
</evidence>
<dbReference type="SUPFAM" id="SSF47473">
    <property type="entry name" value="EF-hand"/>
    <property type="match status" value="1"/>
</dbReference>
<dbReference type="Gene3D" id="1.10.238.10">
    <property type="entry name" value="EF-hand"/>
    <property type="match status" value="2"/>
</dbReference>
<dbReference type="PROSITE" id="PS50222">
    <property type="entry name" value="EF_HAND_2"/>
    <property type="match status" value="4"/>
</dbReference>
<protein>
    <submittedName>
        <fullName evidence="4">Blast:Calmodulin</fullName>
    </submittedName>
</protein>
<feature type="domain" description="EF-hand" evidence="3">
    <location>
        <begin position="43"/>
        <end position="78"/>
    </location>
</feature>
<dbReference type="EMBL" id="OUUW01000001">
    <property type="protein sequence ID" value="SPP75545.1"/>
    <property type="molecule type" value="Genomic_DNA"/>
</dbReference>
<dbReference type="CDD" id="cd00051">
    <property type="entry name" value="EFh"/>
    <property type="match status" value="1"/>
</dbReference>
<evidence type="ECO:0000256" key="1">
    <source>
        <dbReference type="ARBA" id="ARBA00022737"/>
    </source>
</evidence>
<dbReference type="OMA" id="KMRDTSK"/>
<evidence type="ECO:0000256" key="2">
    <source>
        <dbReference type="ARBA" id="ARBA00022837"/>
    </source>
</evidence>
<sequence length="148" mass="17094">MEDLPEEERQIIEDAYAIMDREQDGSVTSKELAIIMRALGRQPTDNQLQAMINEVDSDGNGSIEMAEFCSMILRKMHDTNHEDELRDAFRVFDKENNGYITSAELKVVLTALGLKLPDDEIEEMIREYDIDQDGHLDFEEFVNMMTTR</sequence>
<dbReference type="STRING" id="7266.A0A3B0J2T9"/>
<reference evidence="5" key="1">
    <citation type="submission" date="2018-01" db="EMBL/GenBank/DDBJ databases">
        <authorList>
            <person name="Alioto T."/>
            <person name="Alioto T."/>
        </authorList>
    </citation>
    <scope>NUCLEOTIDE SEQUENCE [LARGE SCALE GENOMIC DNA]</scope>
</reference>